<evidence type="ECO:0000313" key="2">
    <source>
        <dbReference type="EMBL" id="AOW07993.1"/>
    </source>
</evidence>
<dbReference type="EMBL" id="KC993177">
    <property type="protein sequence ID" value="AGS44107.1"/>
    <property type="molecule type" value="Genomic_DNA"/>
</dbReference>
<accession>S5TF71</accession>
<keyword evidence="1" id="KW-0689">Ribosomal protein</keyword>
<dbReference type="Proteomes" id="UP000182444">
    <property type="component" value="Mitochondrion MT"/>
</dbReference>
<name>S5TF71_YARLL</name>
<dbReference type="GO" id="GO:0005840">
    <property type="term" value="C:ribosome"/>
    <property type="evidence" value="ECO:0007669"/>
    <property type="project" value="UniProtKB-KW"/>
</dbReference>
<protein>
    <submittedName>
        <fullName evidence="1">Ribosomal protein S3</fullName>
    </submittedName>
</protein>
<reference evidence="1" key="1">
    <citation type="submission" date="2013-04" db="EMBL/GenBank/DDBJ databases">
        <authorList>
            <person name="Zemanova J."/>
            <person name="Brejova B."/>
            <person name="Nosek J."/>
        </authorList>
    </citation>
    <scope>NUCLEOTIDE SEQUENCE</scope>
    <source>
        <strain evidence="1">CBS 599</strain>
    </source>
</reference>
<dbReference type="EMBL" id="CP017559">
    <property type="protein sequence ID" value="AOW07993.1"/>
    <property type="molecule type" value="Genomic_DNA"/>
</dbReference>
<keyword evidence="1" id="KW-0496">Mitochondrion</keyword>
<organism evidence="1">
    <name type="scientific">Yarrowia lipolytica</name>
    <name type="common">Candida lipolytica</name>
    <dbReference type="NCBI Taxonomy" id="4952"/>
    <lineage>
        <taxon>Eukaryota</taxon>
        <taxon>Fungi</taxon>
        <taxon>Dikarya</taxon>
        <taxon>Ascomycota</taxon>
        <taxon>Saccharomycotina</taxon>
        <taxon>Dipodascomycetes</taxon>
        <taxon>Dipodascales</taxon>
        <taxon>Dipodascales incertae sedis</taxon>
        <taxon>Yarrowia</taxon>
    </lineage>
</organism>
<keyword evidence="1" id="KW-0687">Ribonucleoprotein</keyword>
<dbReference type="VEuPathDB" id="FungiDB:YALI1_M00110g"/>
<gene>
    <name evidence="1" type="primary">rps3</name>
    <name evidence="2" type="ORF">YALI1_M00110g</name>
</gene>
<evidence type="ECO:0000313" key="1">
    <source>
        <dbReference type="EMBL" id="AGS44107.1"/>
    </source>
</evidence>
<geneLocation type="mitochondrion" evidence="1"/>
<dbReference type="AlphaFoldDB" id="S5TF71"/>
<proteinExistence type="predicted"/>
<reference evidence="2 3" key="2">
    <citation type="journal article" date="2016" name="PLoS ONE">
        <title>Sequence Assembly of Yarrowia lipolytica Strain W29/CLIB89 Shows Transposable Element Diversity.</title>
        <authorList>
            <person name="Magnan C."/>
            <person name="Yu J."/>
            <person name="Chang I."/>
            <person name="Jahn E."/>
            <person name="Kanomata Y."/>
            <person name="Wu J."/>
            <person name="Zeller M."/>
            <person name="Oakes M."/>
            <person name="Baldi P."/>
            <person name="Sandmeyer S."/>
        </authorList>
    </citation>
    <scope>NUCLEOTIDE SEQUENCE [LARGE SCALE GENOMIC DNA]</scope>
    <source>
        <strain evidence="2">CLIB89</strain>
        <strain evidence="3">CLIB89(W29)</strain>
    </source>
</reference>
<evidence type="ECO:0000313" key="3">
    <source>
        <dbReference type="Proteomes" id="UP000182444"/>
    </source>
</evidence>
<sequence length="348" mass="41571">MTYINKQNSNYKINNFNYLTKNNLKQNDVINNIDKIIDTYMVKFINNDIKDDNKLKLNNNNNIVLKERTINFNKRNTLYNTNYNLENNNIEIIMFIYEKSAKNKLLYSYLTNLRLKRRFFKKKNRKTDISLDLLIKHNQKSLYYINSSSNMNINNSTYSNLEDYLNNIYIDYNITIKPIILKYPQMDNKIFNNFILFRQTKKTNIIWRYYKRLFKKMKVVNHKNIGNIAISNLKRIDRNINKTNEELPLNTINKNRKSILSDYLLYKRIVGFSLNFTGQYLTKKKKRKVKPYSISKGPLYNSMCSYNNNYNSITFNKYPGYISVYSKSTTYNNTVLGKIGLNTKITLV</sequence>
<dbReference type="OrthoDB" id="4092979at2759"/>